<proteinExistence type="predicted"/>
<organism evidence="1">
    <name type="scientific">marine sediment metagenome</name>
    <dbReference type="NCBI Taxonomy" id="412755"/>
    <lineage>
        <taxon>unclassified sequences</taxon>
        <taxon>metagenomes</taxon>
        <taxon>ecological metagenomes</taxon>
    </lineage>
</organism>
<accession>A0A0F9TAS8</accession>
<protein>
    <submittedName>
        <fullName evidence="1">Uncharacterized protein</fullName>
    </submittedName>
</protein>
<name>A0A0F9TAS8_9ZZZZ</name>
<sequence>MKNRKKDKKKLSRVAGLQLIEDGVLTQEAFDAAVTDGFIAELRIPGGRTRFVSKEQEKFYTAKLAMITALKEGVNKIPAVKAFMDEYGSGWDIGGETVAVSVSFSLKNFQKCFNTFTPEEGEEDE</sequence>
<comment type="caution">
    <text evidence="1">The sequence shown here is derived from an EMBL/GenBank/DDBJ whole genome shotgun (WGS) entry which is preliminary data.</text>
</comment>
<evidence type="ECO:0000313" key="1">
    <source>
        <dbReference type="EMBL" id="KKN78300.1"/>
    </source>
</evidence>
<reference evidence="1" key="1">
    <citation type="journal article" date="2015" name="Nature">
        <title>Complex archaea that bridge the gap between prokaryotes and eukaryotes.</title>
        <authorList>
            <person name="Spang A."/>
            <person name="Saw J.H."/>
            <person name="Jorgensen S.L."/>
            <person name="Zaremba-Niedzwiedzka K."/>
            <person name="Martijn J."/>
            <person name="Lind A.E."/>
            <person name="van Eijk R."/>
            <person name="Schleper C."/>
            <person name="Guy L."/>
            <person name="Ettema T.J."/>
        </authorList>
    </citation>
    <scope>NUCLEOTIDE SEQUENCE</scope>
</reference>
<dbReference type="EMBL" id="LAZR01000265">
    <property type="protein sequence ID" value="KKN78300.1"/>
    <property type="molecule type" value="Genomic_DNA"/>
</dbReference>
<gene>
    <name evidence="1" type="ORF">LCGC14_0351590</name>
</gene>
<dbReference type="AlphaFoldDB" id="A0A0F9TAS8"/>